<feature type="domain" description="Calcineurin-like phosphoesterase N-terminal" evidence="4">
    <location>
        <begin position="94"/>
        <end position="153"/>
    </location>
</feature>
<gene>
    <name evidence="5" type="ORF">ACFOUW_10565</name>
</gene>
<organism evidence="5 6">
    <name type="scientific">Tenggerimyces flavus</name>
    <dbReference type="NCBI Taxonomy" id="1708749"/>
    <lineage>
        <taxon>Bacteria</taxon>
        <taxon>Bacillati</taxon>
        <taxon>Actinomycetota</taxon>
        <taxon>Actinomycetes</taxon>
        <taxon>Propionibacteriales</taxon>
        <taxon>Nocardioidaceae</taxon>
        <taxon>Tenggerimyces</taxon>
    </lineage>
</organism>
<proteinExistence type="predicted"/>
<evidence type="ECO:0000259" key="4">
    <source>
        <dbReference type="Pfam" id="PF16371"/>
    </source>
</evidence>
<feature type="domain" description="Calcineurin-like phosphoesterase C-terminal" evidence="3">
    <location>
        <begin position="418"/>
        <end position="576"/>
    </location>
</feature>
<sequence>MLIAAGALSVVAAGAQLAEPRATAVAAPAPNAAAALPSDPARPPESRLKPSAQVDYVGKVQVVPAAEHSKAETETVSGVVFHDLNRDGKRQLREPGIKGVTVANGRDVATTDRDGRYALPALADMSVFVTKPANYAVPLDEDGIPQMSYQHKPAGSPKLRFGGLAPTGPLPAAINFPMVPTKVTKKFDCAIMGDTQPYSNNEVGYVRDTVTKDLVGSDLSKTECMLILGDVVGDDLGLLPRFKDMMSVLGLPQYYVYGNHDMDWDAKSDADAADTWRREYGPPYFSFDIGEVHFVVIDNLIYPCTAEDLPPNCKNPNSNYAGRVADQQLEWLKNDLARVPKNKLVVLNHHVPLVSFIDNEQLPHQTANANAIYKLLEGRPALDLSGHTHTLENMIPGESYKGWKGAVGVEKAPIHHIVAGAPSGAWWSGDLDINGVPETISRLGEPRGYHVFKFDGPKYVDTFYGSGLDPDLQMWLSFNTPQFREWFTKLRAWTAENPPTSGKVPPVNFNDLADLKLFTPADLESGVFLTANVWNSTKDSKVNVSIDGGKPFALTRTQEGNGEAIKLGVDYADPFSAVRQLQVARYGFQSTSGNPRAQGFETGRGDKAGPGVPQSGSPSYIAEKSSHLWRVKMPVGLEIGTHVAQIWFKDRYGQKFSDEMIFEVREQRPPQFWRTEPWETETAAETSARVENGMPR</sequence>
<dbReference type="EMBL" id="JBHRZH010000006">
    <property type="protein sequence ID" value="MFC3761283.1"/>
    <property type="molecule type" value="Genomic_DNA"/>
</dbReference>
<dbReference type="RefSeq" id="WP_205117494.1">
    <property type="nucleotide sequence ID" value="NZ_JAFBCM010000001.1"/>
</dbReference>
<dbReference type="InterPro" id="IPR004843">
    <property type="entry name" value="Calcineurin-like_PHP"/>
</dbReference>
<keyword evidence="6" id="KW-1185">Reference proteome</keyword>
<evidence type="ECO:0000313" key="6">
    <source>
        <dbReference type="Proteomes" id="UP001595699"/>
    </source>
</evidence>
<evidence type="ECO:0000259" key="2">
    <source>
        <dbReference type="Pfam" id="PF00149"/>
    </source>
</evidence>
<comment type="caution">
    <text evidence="5">The sequence shown here is derived from an EMBL/GenBank/DDBJ whole genome shotgun (WGS) entry which is preliminary data.</text>
</comment>
<name>A0ABV7Y942_9ACTN</name>
<dbReference type="Pfam" id="PF16370">
    <property type="entry name" value="MetallophosC"/>
    <property type="match status" value="1"/>
</dbReference>
<dbReference type="SUPFAM" id="SSF117074">
    <property type="entry name" value="Hypothetical protein PA1324"/>
    <property type="match status" value="1"/>
</dbReference>
<dbReference type="Gene3D" id="3.60.21.10">
    <property type="match status" value="1"/>
</dbReference>
<dbReference type="InterPro" id="IPR029052">
    <property type="entry name" value="Metallo-depent_PP-like"/>
</dbReference>
<dbReference type="Pfam" id="PF16371">
    <property type="entry name" value="MetallophosN"/>
    <property type="match status" value="1"/>
</dbReference>
<dbReference type="SUPFAM" id="SSF56300">
    <property type="entry name" value="Metallo-dependent phosphatases"/>
    <property type="match status" value="1"/>
</dbReference>
<dbReference type="InterPro" id="IPR032288">
    <property type="entry name" value="Metallophos_C"/>
</dbReference>
<dbReference type="InterPro" id="IPR013783">
    <property type="entry name" value="Ig-like_fold"/>
</dbReference>
<dbReference type="InterPro" id="IPR032285">
    <property type="entry name" value="Metallophos_N"/>
</dbReference>
<evidence type="ECO:0000313" key="5">
    <source>
        <dbReference type="EMBL" id="MFC3761283.1"/>
    </source>
</evidence>
<evidence type="ECO:0000256" key="1">
    <source>
        <dbReference type="SAM" id="MobiDB-lite"/>
    </source>
</evidence>
<feature type="domain" description="Calcineurin-like phosphoesterase" evidence="2">
    <location>
        <begin position="221"/>
        <end position="390"/>
    </location>
</feature>
<dbReference type="PANTHER" id="PTHR43143">
    <property type="entry name" value="METALLOPHOSPHOESTERASE, CALCINEURIN SUPERFAMILY"/>
    <property type="match status" value="1"/>
</dbReference>
<dbReference type="Pfam" id="PF00149">
    <property type="entry name" value="Metallophos"/>
    <property type="match status" value="1"/>
</dbReference>
<reference evidence="6" key="1">
    <citation type="journal article" date="2019" name="Int. J. Syst. Evol. Microbiol.">
        <title>The Global Catalogue of Microorganisms (GCM) 10K type strain sequencing project: providing services to taxonomists for standard genome sequencing and annotation.</title>
        <authorList>
            <consortium name="The Broad Institute Genomics Platform"/>
            <consortium name="The Broad Institute Genome Sequencing Center for Infectious Disease"/>
            <person name="Wu L."/>
            <person name="Ma J."/>
        </authorList>
    </citation>
    <scope>NUCLEOTIDE SEQUENCE [LARGE SCALE GENOMIC DNA]</scope>
    <source>
        <strain evidence="6">CGMCC 4.7241</strain>
    </source>
</reference>
<dbReference type="Gene3D" id="2.60.40.10">
    <property type="entry name" value="Immunoglobulins"/>
    <property type="match status" value="1"/>
</dbReference>
<protein>
    <submittedName>
        <fullName evidence="5">Calcineurin-like phosphoesterase C-terminal domain-containing protein</fullName>
    </submittedName>
</protein>
<evidence type="ECO:0000259" key="3">
    <source>
        <dbReference type="Pfam" id="PF16370"/>
    </source>
</evidence>
<dbReference type="PANTHER" id="PTHR43143:SF1">
    <property type="entry name" value="SERINE_THREONINE-PROTEIN PHOSPHATASE CPPED1"/>
    <property type="match status" value="1"/>
</dbReference>
<accession>A0ABV7Y942</accession>
<dbReference type="InterPro" id="IPR051918">
    <property type="entry name" value="STPP_CPPED1"/>
</dbReference>
<feature type="region of interest" description="Disordered" evidence="1">
    <location>
        <begin position="592"/>
        <end position="619"/>
    </location>
</feature>
<dbReference type="Proteomes" id="UP001595699">
    <property type="component" value="Unassembled WGS sequence"/>
</dbReference>